<dbReference type="GO" id="GO:0005762">
    <property type="term" value="C:mitochondrial large ribosomal subunit"/>
    <property type="evidence" value="ECO:0007669"/>
    <property type="project" value="TreeGrafter"/>
</dbReference>
<dbReference type="PANTHER" id="PTHR14413">
    <property type="entry name" value="RIBOSOMAL PROTEIN L17"/>
    <property type="match status" value="1"/>
</dbReference>
<dbReference type="EMBL" id="JAWDGP010007839">
    <property type="protein sequence ID" value="KAK3703290.1"/>
    <property type="molecule type" value="Genomic_DNA"/>
</dbReference>
<dbReference type="GO" id="GO:0006412">
    <property type="term" value="P:translation"/>
    <property type="evidence" value="ECO:0007669"/>
    <property type="project" value="InterPro"/>
</dbReference>
<feature type="compositionally biased region" description="Basic and acidic residues" evidence="6">
    <location>
        <begin position="157"/>
        <end position="166"/>
    </location>
</feature>
<dbReference type="PANTHER" id="PTHR14413:SF16">
    <property type="entry name" value="LARGE RIBOSOMAL SUBUNIT PROTEIN BL17M"/>
    <property type="match status" value="1"/>
</dbReference>
<comment type="caution">
    <text evidence="7">The sequence shown here is derived from an EMBL/GenBank/DDBJ whole genome shotgun (WGS) entry which is preliminary data.</text>
</comment>
<keyword evidence="3" id="KW-0687">Ribonucleoprotein</keyword>
<comment type="similarity">
    <text evidence="1">Belongs to the bacterial ribosomal protein bL17 family.</text>
</comment>
<organism evidence="7 8">
    <name type="scientific">Elysia crispata</name>
    <name type="common">lettuce slug</name>
    <dbReference type="NCBI Taxonomy" id="231223"/>
    <lineage>
        <taxon>Eukaryota</taxon>
        <taxon>Metazoa</taxon>
        <taxon>Spiralia</taxon>
        <taxon>Lophotrochozoa</taxon>
        <taxon>Mollusca</taxon>
        <taxon>Gastropoda</taxon>
        <taxon>Heterobranchia</taxon>
        <taxon>Euthyneura</taxon>
        <taxon>Panpulmonata</taxon>
        <taxon>Sacoglossa</taxon>
        <taxon>Placobranchoidea</taxon>
        <taxon>Plakobranchidae</taxon>
        <taxon>Elysia</taxon>
    </lineage>
</organism>
<proteinExistence type="inferred from homology"/>
<evidence type="ECO:0000256" key="4">
    <source>
        <dbReference type="ARBA" id="ARBA00035290"/>
    </source>
</evidence>
<keyword evidence="8" id="KW-1185">Reference proteome</keyword>
<protein>
    <recommendedName>
        <fullName evidence="4">Large ribosomal subunit protein bL17m</fullName>
    </recommendedName>
    <alternativeName>
        <fullName evidence="5">39S ribosomal protein L17, mitochondrial</fullName>
    </alternativeName>
</protein>
<dbReference type="InterPro" id="IPR036373">
    <property type="entry name" value="Ribosomal_bL17_sf"/>
</dbReference>
<accession>A0AAE1CK86</accession>
<dbReference type="FunFam" id="3.90.1030.10:FF:000009">
    <property type="entry name" value="39S ribosomal protein L17, mitochondrial"/>
    <property type="match status" value="1"/>
</dbReference>
<dbReference type="AlphaFoldDB" id="A0AAE1CK86"/>
<evidence type="ECO:0000313" key="8">
    <source>
        <dbReference type="Proteomes" id="UP001283361"/>
    </source>
</evidence>
<dbReference type="Pfam" id="PF01196">
    <property type="entry name" value="Ribosomal_L17"/>
    <property type="match status" value="1"/>
</dbReference>
<evidence type="ECO:0000256" key="1">
    <source>
        <dbReference type="ARBA" id="ARBA00008777"/>
    </source>
</evidence>
<evidence type="ECO:0000256" key="5">
    <source>
        <dbReference type="ARBA" id="ARBA00035413"/>
    </source>
</evidence>
<evidence type="ECO:0000256" key="3">
    <source>
        <dbReference type="ARBA" id="ARBA00023274"/>
    </source>
</evidence>
<feature type="compositionally biased region" description="Low complexity" evidence="6">
    <location>
        <begin position="167"/>
        <end position="180"/>
    </location>
</feature>
<keyword evidence="2" id="KW-0689">Ribosomal protein</keyword>
<evidence type="ECO:0000313" key="7">
    <source>
        <dbReference type="EMBL" id="KAK3703290.1"/>
    </source>
</evidence>
<sequence>MLRFRHRMRPRKIPTTIHAGQEGRLKRMRQIVTGLIRYERVEPTFAQADEARQYAERLLYLAIKNGDKHKETMDMADFWLLEKDLIHKLFKVLVPRYQNHTSCFTDLHKLAVEYPGSGFPRAVLELRGNPWPPVVPKQRDTRYLLSNILLAGARKDYHNSKQKAREQQLLQQKPQQQQKQALSSGSESVKSSRPHQSFSASSSSVDSGIPEIEEDDRSENGTLVDGTSFSRGSNSTLHNNSER</sequence>
<name>A0AAE1CK86_9GAST</name>
<evidence type="ECO:0000256" key="6">
    <source>
        <dbReference type="SAM" id="MobiDB-lite"/>
    </source>
</evidence>
<dbReference type="GO" id="GO:0003735">
    <property type="term" value="F:structural constituent of ribosome"/>
    <property type="evidence" value="ECO:0007669"/>
    <property type="project" value="InterPro"/>
</dbReference>
<dbReference type="Proteomes" id="UP001283361">
    <property type="component" value="Unassembled WGS sequence"/>
</dbReference>
<dbReference type="SUPFAM" id="SSF64263">
    <property type="entry name" value="Prokaryotic ribosomal protein L17"/>
    <property type="match status" value="1"/>
</dbReference>
<gene>
    <name evidence="7" type="ORF">RRG08_017334</name>
</gene>
<dbReference type="InterPro" id="IPR000456">
    <property type="entry name" value="Ribosomal_bL17"/>
</dbReference>
<feature type="region of interest" description="Disordered" evidence="6">
    <location>
        <begin position="157"/>
        <end position="243"/>
    </location>
</feature>
<dbReference type="Gene3D" id="3.90.1030.10">
    <property type="entry name" value="Ribosomal protein L17"/>
    <property type="match status" value="1"/>
</dbReference>
<reference evidence="7" key="1">
    <citation type="journal article" date="2023" name="G3 (Bethesda)">
        <title>A reference genome for the long-term kleptoplast-retaining sea slug Elysia crispata morphotype clarki.</title>
        <authorList>
            <person name="Eastman K.E."/>
            <person name="Pendleton A.L."/>
            <person name="Shaikh M.A."/>
            <person name="Suttiyut T."/>
            <person name="Ogas R."/>
            <person name="Tomko P."/>
            <person name="Gavelis G."/>
            <person name="Widhalm J.R."/>
            <person name="Wisecaver J.H."/>
        </authorList>
    </citation>
    <scope>NUCLEOTIDE SEQUENCE</scope>
    <source>
        <strain evidence="7">ECLA1</strain>
    </source>
</reference>
<evidence type="ECO:0000256" key="2">
    <source>
        <dbReference type="ARBA" id="ARBA00022980"/>
    </source>
</evidence>
<feature type="compositionally biased region" description="Polar residues" evidence="6">
    <location>
        <begin position="225"/>
        <end position="243"/>
    </location>
</feature>
<feature type="compositionally biased region" description="Low complexity" evidence="6">
    <location>
        <begin position="194"/>
        <end position="207"/>
    </location>
</feature>